<evidence type="ECO:0000256" key="1">
    <source>
        <dbReference type="ARBA" id="ARBA00004193"/>
    </source>
</evidence>
<name>A0ABS5AVT6_9STRE</name>
<evidence type="ECO:0000256" key="2">
    <source>
        <dbReference type="ARBA" id="ARBA00005695"/>
    </source>
</evidence>
<dbReference type="Gene3D" id="3.10.105.10">
    <property type="entry name" value="Dipeptide-binding Protein, Domain 3"/>
    <property type="match status" value="1"/>
</dbReference>
<evidence type="ECO:0000256" key="3">
    <source>
        <dbReference type="ARBA" id="ARBA00022448"/>
    </source>
</evidence>
<keyword evidence="10" id="KW-0067">ATP-binding</keyword>
<keyword evidence="3" id="KW-0813">Transport</keyword>
<keyword evidence="6" id="KW-0653">Protein transport</keyword>
<keyword evidence="10" id="KW-0547">Nucleotide-binding</keyword>
<organism evidence="10 11">
    <name type="scientific">Streptococcus panodentis</name>
    <dbReference type="NCBI Taxonomy" id="1581472"/>
    <lineage>
        <taxon>Bacteria</taxon>
        <taxon>Bacillati</taxon>
        <taxon>Bacillota</taxon>
        <taxon>Bacilli</taxon>
        <taxon>Lactobacillales</taxon>
        <taxon>Streptococcaceae</taxon>
        <taxon>Streptococcus</taxon>
    </lineage>
</organism>
<feature type="compositionally biased region" description="Basic and acidic residues" evidence="7">
    <location>
        <begin position="637"/>
        <end position="655"/>
    </location>
</feature>
<proteinExistence type="inferred from homology"/>
<dbReference type="PROSITE" id="PS01040">
    <property type="entry name" value="SBP_BACTERIAL_5"/>
    <property type="match status" value="1"/>
</dbReference>
<dbReference type="InterPro" id="IPR023765">
    <property type="entry name" value="SBP_5_CS"/>
</dbReference>
<dbReference type="Gene3D" id="3.40.190.10">
    <property type="entry name" value="Periplasmic binding protein-like II"/>
    <property type="match status" value="1"/>
</dbReference>
<feature type="signal peptide" evidence="8">
    <location>
        <begin position="1"/>
        <end position="21"/>
    </location>
</feature>
<dbReference type="InterPro" id="IPR000914">
    <property type="entry name" value="SBP_5_dom"/>
</dbReference>
<comment type="subcellular location">
    <subcellularLocation>
        <location evidence="1">Cell membrane</location>
        <topology evidence="1">Lipid-anchor</topology>
    </subcellularLocation>
</comment>
<dbReference type="InterPro" id="IPR030678">
    <property type="entry name" value="Peptide/Ni-bd"/>
</dbReference>
<dbReference type="SUPFAM" id="SSF53850">
    <property type="entry name" value="Periplasmic binding protein-like II"/>
    <property type="match status" value="1"/>
</dbReference>
<evidence type="ECO:0000259" key="9">
    <source>
        <dbReference type="Pfam" id="PF00496"/>
    </source>
</evidence>
<dbReference type="PANTHER" id="PTHR30290">
    <property type="entry name" value="PERIPLASMIC BINDING COMPONENT OF ABC TRANSPORTER"/>
    <property type="match status" value="1"/>
</dbReference>
<dbReference type="Pfam" id="PF00496">
    <property type="entry name" value="SBP_bac_5"/>
    <property type="match status" value="1"/>
</dbReference>
<reference evidence="10 11" key="1">
    <citation type="submission" date="2018-05" db="EMBL/GenBank/DDBJ databases">
        <title>Draft genome sequence of Streptococcus panodentis CCUG 70867T.</title>
        <authorList>
            <person name="Salva-Serra F."/>
            <person name="Mendez V."/>
            <person name="Jaen-Luchoro D."/>
            <person name="Gonzales-Siles L."/>
            <person name="Karlsson R."/>
            <person name="Engstrom-Jakobsson H."/>
            <person name="Busquets A."/>
            <person name="Gomila M."/>
            <person name="Pineiro-Iglesias B."/>
            <person name="Bennasar-Figueras A."/>
            <person name="Seeger M."/>
            <person name="Moore E."/>
        </authorList>
    </citation>
    <scope>NUCLEOTIDE SEQUENCE [LARGE SCALE GENOMIC DNA]</scope>
    <source>
        <strain evidence="10 11">CCUG 70867</strain>
    </source>
</reference>
<dbReference type="RefSeq" id="WP_128834875.1">
    <property type="nucleotide sequence ID" value="NZ_QFAY01000008.1"/>
</dbReference>
<feature type="domain" description="Solute-binding protein family 5" evidence="9">
    <location>
        <begin position="75"/>
        <end position="520"/>
    </location>
</feature>
<evidence type="ECO:0000256" key="4">
    <source>
        <dbReference type="ARBA" id="ARBA00022729"/>
    </source>
</evidence>
<dbReference type="InterPro" id="IPR039424">
    <property type="entry name" value="SBP_5"/>
</dbReference>
<dbReference type="Proteomes" id="UP001519349">
    <property type="component" value="Unassembled WGS sequence"/>
</dbReference>
<gene>
    <name evidence="10" type="ORF">DHL47_04865</name>
</gene>
<evidence type="ECO:0000256" key="5">
    <source>
        <dbReference type="ARBA" id="ARBA00022856"/>
    </source>
</evidence>
<evidence type="ECO:0000256" key="6">
    <source>
        <dbReference type="ARBA" id="ARBA00022927"/>
    </source>
</evidence>
<feature type="chain" id="PRO_5046700070" evidence="8">
    <location>
        <begin position="22"/>
        <end position="655"/>
    </location>
</feature>
<keyword evidence="5" id="KW-0571">Peptide transport</keyword>
<dbReference type="EMBL" id="QFAY01000008">
    <property type="protein sequence ID" value="MBP2620679.1"/>
    <property type="molecule type" value="Genomic_DNA"/>
</dbReference>
<accession>A0ABS5AVT6</accession>
<dbReference type="CDD" id="cd08504">
    <property type="entry name" value="PBP2_OppA"/>
    <property type="match status" value="1"/>
</dbReference>
<dbReference type="GO" id="GO:0005524">
    <property type="term" value="F:ATP binding"/>
    <property type="evidence" value="ECO:0007669"/>
    <property type="project" value="UniProtKB-KW"/>
</dbReference>
<evidence type="ECO:0000313" key="10">
    <source>
        <dbReference type="EMBL" id="MBP2620679.1"/>
    </source>
</evidence>
<comment type="caution">
    <text evidence="10">The sequence shown here is derived from an EMBL/GenBank/DDBJ whole genome shotgun (WGS) entry which is preliminary data.</text>
</comment>
<feature type="region of interest" description="Disordered" evidence="7">
    <location>
        <begin position="635"/>
        <end position="655"/>
    </location>
</feature>
<evidence type="ECO:0000313" key="11">
    <source>
        <dbReference type="Proteomes" id="UP001519349"/>
    </source>
</evidence>
<keyword evidence="11" id="KW-1185">Reference proteome</keyword>
<dbReference type="PROSITE" id="PS51257">
    <property type="entry name" value="PROKAR_LIPOPROTEIN"/>
    <property type="match status" value="1"/>
</dbReference>
<sequence length="655" mass="72286">MKKRKLFLAAGVTLLSFGILAACSSNSQSSSKIYSYVFTADPTTLDYIQSAKVSTHELTTNGVDGLLENDKYGNLAPSLAEDWTVSKDGLVYTYKLRKDAKWYTADGEEYADVKAQDFVTGIKHAADAKSDALLLIQNSIKGLNDYVNGSNKDFSAVGVKALDDYTVEYTLNQPETYWNSKTTAGVLMPVNEDFLKKEGDGFGQANKPDSILYNGPFIMKSITSKSSVEFEKNPNYWDKDKVKIDGLKFAYYDGSDQDSLARVFGDGGYSQARLYPATSSYSAIEKKYKDNIFMTEAGPGVGLISVNIDRQAYEHTSKTSDSQKEAAKKALLNKDFRQAMVFAFNRETFSAQVNGEAAAKPAIRNLFVPPTFVQANGKEFGTLVEEALTGYGDEWKGSKLSDGQDGFYSTEKAKAEFAKAKEALQAEGVEFPIHLDVPVAQNSTNHVNRMQSLKQSLENTLGKDNISIDLQMMSEDEALGVTYNAESASQQDWDLNGMVGWDPDYQDPSTYLDILLPGSDSQTKTFLGFEGADNAAAKAVGLDEYDKLVEEAGKETQDISKRYEKYAAAQAWLTDSALIIPTMTSKGAAPFISRVVPYTTSYAQTGTKDSAYKKYTEIGDETITTKDYEKAHKKWLKEKEESNKKAQADLEKHVK</sequence>
<dbReference type="PIRSF" id="PIRSF002741">
    <property type="entry name" value="MppA"/>
    <property type="match status" value="1"/>
</dbReference>
<keyword evidence="4 8" id="KW-0732">Signal</keyword>
<evidence type="ECO:0000256" key="7">
    <source>
        <dbReference type="SAM" id="MobiDB-lite"/>
    </source>
</evidence>
<protein>
    <submittedName>
        <fullName evidence="10">Peptide ABC transporter ATP-binding protein</fullName>
    </submittedName>
</protein>
<evidence type="ECO:0000256" key="8">
    <source>
        <dbReference type="SAM" id="SignalP"/>
    </source>
</evidence>
<dbReference type="PANTHER" id="PTHR30290:SF10">
    <property type="entry name" value="PERIPLASMIC OLIGOPEPTIDE-BINDING PROTEIN-RELATED"/>
    <property type="match status" value="1"/>
</dbReference>
<comment type="similarity">
    <text evidence="2">Belongs to the bacterial solute-binding protein 5 family.</text>
</comment>